<evidence type="ECO:0000313" key="3">
    <source>
        <dbReference type="Proteomes" id="UP000017746"/>
    </source>
</evidence>
<dbReference type="KEGG" id="afs:AFR_05965"/>
<sequence length="237" mass="25217">MATTLMPLDPAVSPQRVTRLLTISASLLPEEVIAGRRARRTRAWVIVVVVLVAGLLGSWFAYARHQTTLADDKLSEVTVQVTDLQRDQHKYADVVEVQNQTKNITKQLRTLMANDLPWASLLDTLRTTGTASGIEVTGVNGILNATNASASDTAADLPSTSGSTSIGSLIVTGTAPDKDTIAKFVDALSTQTVVADPYLTSATKGSDDDNLQFSLRVDITGEARCGRFTAPCKTGGK</sequence>
<dbReference type="eggNOG" id="COG3166">
    <property type="taxonomic scope" value="Bacteria"/>
</dbReference>
<dbReference type="InterPro" id="IPR052534">
    <property type="entry name" value="Extracell_DNA_Util/SecSys_Comp"/>
</dbReference>
<evidence type="ECO:0000256" key="1">
    <source>
        <dbReference type="SAM" id="Phobius"/>
    </source>
</evidence>
<dbReference type="HOGENOM" id="CLU_1217708_0_0_11"/>
<keyword evidence="1" id="KW-1133">Transmembrane helix</keyword>
<protein>
    <recommendedName>
        <fullName evidence="4">Fimbrial assembly family protein</fullName>
    </recommendedName>
</protein>
<dbReference type="PATRIC" id="fig|1246995.3.peg.1212"/>
<dbReference type="PANTHER" id="PTHR40278:SF1">
    <property type="entry name" value="DNA UTILIZATION PROTEIN HOFN"/>
    <property type="match status" value="1"/>
</dbReference>
<dbReference type="Proteomes" id="UP000017746">
    <property type="component" value="Chromosome"/>
</dbReference>
<organism evidence="2 3">
    <name type="scientific">Actinoplanes friuliensis DSM 7358</name>
    <dbReference type="NCBI Taxonomy" id="1246995"/>
    <lineage>
        <taxon>Bacteria</taxon>
        <taxon>Bacillati</taxon>
        <taxon>Actinomycetota</taxon>
        <taxon>Actinomycetes</taxon>
        <taxon>Micromonosporales</taxon>
        <taxon>Micromonosporaceae</taxon>
        <taxon>Actinoplanes</taxon>
    </lineage>
</organism>
<dbReference type="PANTHER" id="PTHR40278">
    <property type="entry name" value="DNA UTILIZATION PROTEIN HOFN"/>
    <property type="match status" value="1"/>
</dbReference>
<accession>U5VRN9</accession>
<dbReference type="OrthoDB" id="3292822at2"/>
<name>U5VRN9_9ACTN</name>
<gene>
    <name evidence="2" type="ORF">AFR_05965</name>
</gene>
<keyword evidence="1" id="KW-0812">Transmembrane</keyword>
<dbReference type="RefSeq" id="WP_023359013.1">
    <property type="nucleotide sequence ID" value="NC_022657.1"/>
</dbReference>
<feature type="transmembrane region" description="Helical" evidence="1">
    <location>
        <begin position="43"/>
        <end position="62"/>
    </location>
</feature>
<dbReference type="AlphaFoldDB" id="U5VRN9"/>
<dbReference type="STRING" id="1246995.AFR_05965"/>
<evidence type="ECO:0008006" key="4">
    <source>
        <dbReference type="Google" id="ProtNLM"/>
    </source>
</evidence>
<evidence type="ECO:0000313" key="2">
    <source>
        <dbReference type="EMBL" id="AGZ39482.1"/>
    </source>
</evidence>
<keyword evidence="3" id="KW-1185">Reference proteome</keyword>
<dbReference type="EMBL" id="CP006272">
    <property type="protein sequence ID" value="AGZ39482.1"/>
    <property type="molecule type" value="Genomic_DNA"/>
</dbReference>
<keyword evidence="1" id="KW-0472">Membrane</keyword>
<proteinExistence type="predicted"/>
<reference evidence="2 3" key="1">
    <citation type="journal article" date="2014" name="J. Biotechnol.">
        <title>Complete genome sequence of the actinobacterium Actinoplanes friuliensis HAG 010964, producer of the lipopeptide antibiotic friulimycin.</title>
        <authorList>
            <person name="Ruckert C."/>
            <person name="Szczepanowski R."/>
            <person name="Albersmeier A."/>
            <person name="Goesmann A."/>
            <person name="Fischer N."/>
            <person name="Steinkamper A."/>
            <person name="Puhler A."/>
            <person name="Biener R."/>
            <person name="Schwartz D."/>
            <person name="Kalinowski J."/>
        </authorList>
    </citation>
    <scope>NUCLEOTIDE SEQUENCE [LARGE SCALE GENOMIC DNA]</scope>
    <source>
        <strain evidence="2 3">DSM 7358</strain>
    </source>
</reference>